<evidence type="ECO:0000313" key="3">
    <source>
        <dbReference type="EMBL" id="TSD65441.1"/>
    </source>
</evidence>
<dbReference type="OrthoDB" id="9785707at2"/>
<dbReference type="Proteomes" id="UP000316988">
    <property type="component" value="Unassembled WGS sequence"/>
</dbReference>
<comment type="caution">
    <text evidence="3">The sequence shown here is derived from an EMBL/GenBank/DDBJ whole genome shotgun (WGS) entry which is preliminary data.</text>
</comment>
<dbReference type="GO" id="GO:0009294">
    <property type="term" value="P:DNA-mediated transformation"/>
    <property type="evidence" value="ECO:0007669"/>
    <property type="project" value="InterPro"/>
</dbReference>
<dbReference type="NCBIfam" id="TIGR00732">
    <property type="entry name" value="dprA"/>
    <property type="match status" value="1"/>
</dbReference>
<name>A0A554SGH1_9ACTN</name>
<gene>
    <name evidence="3" type="primary">dprA</name>
    <name evidence="3" type="ORF">FNM00_03165</name>
</gene>
<dbReference type="Gene3D" id="3.40.50.450">
    <property type="match status" value="1"/>
</dbReference>
<feature type="domain" description="Smf/DprA SLOG" evidence="2">
    <location>
        <begin position="80"/>
        <end position="299"/>
    </location>
</feature>
<dbReference type="AlphaFoldDB" id="A0A554SGH1"/>
<protein>
    <submittedName>
        <fullName evidence="3">DNA-protecting protein DprA</fullName>
    </submittedName>
</protein>
<keyword evidence="4" id="KW-1185">Reference proteome</keyword>
<accession>A0A554SGH1</accession>
<dbReference type="Pfam" id="PF02481">
    <property type="entry name" value="DNA_processg_A"/>
    <property type="match status" value="1"/>
</dbReference>
<dbReference type="PANTHER" id="PTHR43022">
    <property type="entry name" value="PROTEIN SMF"/>
    <property type="match status" value="1"/>
</dbReference>
<proteinExistence type="inferred from homology"/>
<dbReference type="EMBL" id="VLNT01000002">
    <property type="protein sequence ID" value="TSD65441.1"/>
    <property type="molecule type" value="Genomic_DNA"/>
</dbReference>
<dbReference type="PANTHER" id="PTHR43022:SF1">
    <property type="entry name" value="PROTEIN SMF"/>
    <property type="match status" value="1"/>
</dbReference>
<dbReference type="InterPro" id="IPR003488">
    <property type="entry name" value="DprA"/>
</dbReference>
<sequence>MGDASEHVREARLLLSLAVEPGDPRLPSALEASGGAIGLLERLRSPTASWPETWIRGLRRAERDRAGVESGGRDNGVRWVTPEDEEWPVQLGDLQHTEGASGAAGAPLGLWCRGTGDLRLLSDHALAVVGARDCTTYGAEAAADIAAVGADAGFSIVSGAAFGIDASAHRGGILVGDPGIAVLACGADLDYPRAHASLLGRIAERGVVISEYPPGAPAARSRFLARNRLIAALSDGLVVVEAARRSGSLNTLHWADRLGRVTMAVPGPITSAQSQGTHEAIRGGKAVLVGSGTDVVAELLGFSAQVGGSELPDPVAGAVLDALDRVPVFPAELARRLRIGTSHALRALNRLERAGLAWQADAGWCRVEAQGELTQSSDPSA</sequence>
<organism evidence="3 4">
    <name type="scientific">Aeromicrobium piscarium</name>
    <dbReference type="NCBI Taxonomy" id="2590901"/>
    <lineage>
        <taxon>Bacteria</taxon>
        <taxon>Bacillati</taxon>
        <taxon>Actinomycetota</taxon>
        <taxon>Actinomycetes</taxon>
        <taxon>Propionibacteriales</taxon>
        <taxon>Nocardioidaceae</taxon>
        <taxon>Aeromicrobium</taxon>
    </lineage>
</organism>
<evidence type="ECO:0000256" key="1">
    <source>
        <dbReference type="ARBA" id="ARBA00006525"/>
    </source>
</evidence>
<dbReference type="InterPro" id="IPR057666">
    <property type="entry name" value="DrpA_SLOG"/>
</dbReference>
<evidence type="ECO:0000259" key="2">
    <source>
        <dbReference type="Pfam" id="PF02481"/>
    </source>
</evidence>
<comment type="similarity">
    <text evidence="1">Belongs to the DprA/Smf family.</text>
</comment>
<reference evidence="3 4" key="1">
    <citation type="submission" date="2019-07" db="EMBL/GenBank/DDBJ databases">
        <authorList>
            <person name="Zhao L.H."/>
        </authorList>
    </citation>
    <scope>NUCLEOTIDE SEQUENCE [LARGE SCALE GENOMIC DNA]</scope>
    <source>
        <strain evidence="3 4">Co35</strain>
    </source>
</reference>
<dbReference type="SUPFAM" id="SSF102405">
    <property type="entry name" value="MCP/YpsA-like"/>
    <property type="match status" value="1"/>
</dbReference>
<evidence type="ECO:0000313" key="4">
    <source>
        <dbReference type="Proteomes" id="UP000316988"/>
    </source>
</evidence>
<dbReference type="RefSeq" id="WP_143911565.1">
    <property type="nucleotide sequence ID" value="NZ_VLNT01000002.1"/>
</dbReference>